<dbReference type="PANTHER" id="PTHR34280">
    <property type="entry name" value="OS01G0920100 PROTEIN"/>
    <property type="match status" value="1"/>
</dbReference>
<accession>A0AAE1N2V9</accession>
<feature type="compositionally biased region" description="Polar residues" evidence="1">
    <location>
        <begin position="157"/>
        <end position="173"/>
    </location>
</feature>
<feature type="region of interest" description="Disordered" evidence="1">
    <location>
        <begin position="26"/>
        <end position="68"/>
    </location>
</feature>
<gene>
    <name evidence="2" type="ORF">QN277_013660</name>
</gene>
<evidence type="ECO:0000313" key="3">
    <source>
        <dbReference type="Proteomes" id="UP001293593"/>
    </source>
</evidence>
<feature type="compositionally biased region" description="Low complexity" evidence="1">
    <location>
        <begin position="174"/>
        <end position="189"/>
    </location>
</feature>
<reference evidence="2" key="1">
    <citation type="submission" date="2023-10" db="EMBL/GenBank/DDBJ databases">
        <title>Chromosome-level genome of the transformable northern wattle, Acacia crassicarpa.</title>
        <authorList>
            <person name="Massaro I."/>
            <person name="Sinha N.R."/>
            <person name="Poethig S."/>
            <person name="Leichty A.R."/>
        </authorList>
    </citation>
    <scope>NUCLEOTIDE SEQUENCE</scope>
    <source>
        <strain evidence="2">Acra3RX</strain>
        <tissue evidence="2">Leaf</tissue>
    </source>
</reference>
<keyword evidence="3" id="KW-1185">Reference proteome</keyword>
<evidence type="ECO:0000313" key="2">
    <source>
        <dbReference type="EMBL" id="KAK4282263.1"/>
    </source>
</evidence>
<feature type="region of interest" description="Disordered" evidence="1">
    <location>
        <begin position="95"/>
        <end position="136"/>
    </location>
</feature>
<dbReference type="Proteomes" id="UP001293593">
    <property type="component" value="Unassembled WGS sequence"/>
</dbReference>
<dbReference type="AlphaFoldDB" id="A0AAE1N2V9"/>
<feature type="compositionally biased region" description="Basic and acidic residues" evidence="1">
    <location>
        <begin position="37"/>
        <end position="53"/>
    </location>
</feature>
<feature type="compositionally biased region" description="Polar residues" evidence="1">
    <location>
        <begin position="54"/>
        <end position="64"/>
    </location>
</feature>
<proteinExistence type="predicted"/>
<dbReference type="InterPro" id="IPR038947">
    <property type="entry name" value="At3g27210-like"/>
</dbReference>
<dbReference type="PANTHER" id="PTHR34280:SF2">
    <property type="entry name" value="OS01G0920100 PROTEIN"/>
    <property type="match status" value="1"/>
</dbReference>
<sequence>MGSCASVSVHRNPEVEMKLGLSFGSKTENLMIPPSPIKEKHNNGNSRIDDIKSQRSPTRSTTSFGDYGSKEETFFDSKPWLDSDCDDDFYSVNGEFTPSRGNTPVHPFGTPKVNKSPFDNRIAGSTPGRPPSRKKKSLLELFRDSIGNDRYPDVNHFANQNAGNGKQEASLSINNTVSKSSGTNSVSTSDRSPNGDAVSIKEKAVKSMQIHGCLPSLVSCRSFRERKRRMSPAVAANGKA</sequence>
<comment type="caution">
    <text evidence="2">The sequence shown here is derived from an EMBL/GenBank/DDBJ whole genome shotgun (WGS) entry which is preliminary data.</text>
</comment>
<dbReference type="EMBL" id="JAWXYG010000002">
    <property type="protein sequence ID" value="KAK4282263.1"/>
    <property type="molecule type" value="Genomic_DNA"/>
</dbReference>
<feature type="region of interest" description="Disordered" evidence="1">
    <location>
        <begin position="150"/>
        <end position="198"/>
    </location>
</feature>
<protein>
    <submittedName>
        <fullName evidence="2">Uncharacterized protein</fullName>
    </submittedName>
</protein>
<evidence type="ECO:0000256" key="1">
    <source>
        <dbReference type="SAM" id="MobiDB-lite"/>
    </source>
</evidence>
<name>A0AAE1N2V9_9FABA</name>
<organism evidence="2 3">
    <name type="scientific">Acacia crassicarpa</name>
    <name type="common">northern wattle</name>
    <dbReference type="NCBI Taxonomy" id="499986"/>
    <lineage>
        <taxon>Eukaryota</taxon>
        <taxon>Viridiplantae</taxon>
        <taxon>Streptophyta</taxon>
        <taxon>Embryophyta</taxon>
        <taxon>Tracheophyta</taxon>
        <taxon>Spermatophyta</taxon>
        <taxon>Magnoliopsida</taxon>
        <taxon>eudicotyledons</taxon>
        <taxon>Gunneridae</taxon>
        <taxon>Pentapetalae</taxon>
        <taxon>rosids</taxon>
        <taxon>fabids</taxon>
        <taxon>Fabales</taxon>
        <taxon>Fabaceae</taxon>
        <taxon>Caesalpinioideae</taxon>
        <taxon>mimosoid clade</taxon>
        <taxon>Acacieae</taxon>
        <taxon>Acacia</taxon>
    </lineage>
</organism>